<comment type="caution">
    <text evidence="2">The sequence shown here is derived from an EMBL/GenBank/DDBJ whole genome shotgun (WGS) entry which is preliminary data.</text>
</comment>
<protein>
    <submittedName>
        <fullName evidence="2">Uncharacterized protein</fullName>
    </submittedName>
</protein>
<evidence type="ECO:0000313" key="2">
    <source>
        <dbReference type="EMBL" id="KAK9715877.1"/>
    </source>
</evidence>
<keyword evidence="1" id="KW-0732">Signal</keyword>
<dbReference type="AlphaFoldDB" id="A0AAW1KDF6"/>
<evidence type="ECO:0000313" key="3">
    <source>
        <dbReference type="Proteomes" id="UP001443914"/>
    </source>
</evidence>
<proteinExistence type="predicted"/>
<feature type="chain" id="PRO_5044002148" evidence="1">
    <location>
        <begin position="22"/>
        <end position="91"/>
    </location>
</feature>
<reference evidence="2" key="1">
    <citation type="submission" date="2024-03" db="EMBL/GenBank/DDBJ databases">
        <title>WGS assembly of Saponaria officinalis var. Norfolk2.</title>
        <authorList>
            <person name="Jenkins J."/>
            <person name="Shu S."/>
            <person name="Grimwood J."/>
            <person name="Barry K."/>
            <person name="Goodstein D."/>
            <person name="Schmutz J."/>
            <person name="Leebens-Mack J."/>
            <person name="Osbourn A."/>
        </authorList>
    </citation>
    <scope>NUCLEOTIDE SEQUENCE [LARGE SCALE GENOMIC DNA]</scope>
    <source>
        <strain evidence="2">JIC</strain>
    </source>
</reference>
<dbReference type="Proteomes" id="UP001443914">
    <property type="component" value="Unassembled WGS sequence"/>
</dbReference>
<keyword evidence="3" id="KW-1185">Reference proteome</keyword>
<feature type="signal peptide" evidence="1">
    <location>
        <begin position="1"/>
        <end position="21"/>
    </location>
</feature>
<evidence type="ECO:0000256" key="1">
    <source>
        <dbReference type="SAM" id="SignalP"/>
    </source>
</evidence>
<gene>
    <name evidence="2" type="ORF">RND81_06G196000</name>
</gene>
<organism evidence="2 3">
    <name type="scientific">Saponaria officinalis</name>
    <name type="common">Common soapwort</name>
    <name type="synonym">Lychnis saponaria</name>
    <dbReference type="NCBI Taxonomy" id="3572"/>
    <lineage>
        <taxon>Eukaryota</taxon>
        <taxon>Viridiplantae</taxon>
        <taxon>Streptophyta</taxon>
        <taxon>Embryophyta</taxon>
        <taxon>Tracheophyta</taxon>
        <taxon>Spermatophyta</taxon>
        <taxon>Magnoliopsida</taxon>
        <taxon>eudicotyledons</taxon>
        <taxon>Gunneridae</taxon>
        <taxon>Pentapetalae</taxon>
        <taxon>Caryophyllales</taxon>
        <taxon>Caryophyllaceae</taxon>
        <taxon>Caryophylleae</taxon>
        <taxon>Saponaria</taxon>
    </lineage>
</organism>
<dbReference type="EMBL" id="JBDFQZ010000006">
    <property type="protein sequence ID" value="KAK9715877.1"/>
    <property type="molecule type" value="Genomic_DNA"/>
</dbReference>
<accession>A0AAW1KDF6</accession>
<name>A0AAW1KDF6_SAPOF</name>
<sequence length="91" mass="10255">MANKALLFVLLLLLAFVLCKSHQLPSSSGNEYPMDEDSSFQELYTEEELMELIEAEDSKMEDEGKWTIPRRMMTASLNDYPGAGANGRHTP</sequence>